<keyword evidence="1" id="KW-0540">Nuclease</keyword>
<proteinExistence type="inferred from homology"/>
<keyword evidence="5" id="KW-0234">DNA repair</keyword>
<keyword evidence="4" id="KW-0378">Hydrolase</keyword>
<accession>A0A098S1T1</accession>
<dbReference type="GO" id="GO:0006298">
    <property type="term" value="P:mismatch repair"/>
    <property type="evidence" value="ECO:0007669"/>
    <property type="project" value="InterPro"/>
</dbReference>
<dbReference type="Pfam" id="PF03852">
    <property type="entry name" value="Vsr"/>
    <property type="match status" value="1"/>
</dbReference>
<protein>
    <submittedName>
        <fullName evidence="9">Endonuclease</fullName>
    </submittedName>
</protein>
<keyword evidence="2 9" id="KW-0255">Endonuclease</keyword>
<dbReference type="Gene3D" id="3.40.960.10">
    <property type="entry name" value="VSR Endonuclease"/>
    <property type="match status" value="1"/>
</dbReference>
<organism evidence="9 10">
    <name type="scientific">Phaeodactylibacter xiamenensis</name>
    <dbReference type="NCBI Taxonomy" id="1524460"/>
    <lineage>
        <taxon>Bacteria</taxon>
        <taxon>Pseudomonadati</taxon>
        <taxon>Bacteroidota</taxon>
        <taxon>Saprospiria</taxon>
        <taxon>Saprospirales</taxon>
        <taxon>Haliscomenobacteraceae</taxon>
        <taxon>Phaeodactylibacter</taxon>
    </lineage>
</organism>
<evidence type="ECO:0000259" key="8">
    <source>
        <dbReference type="Pfam" id="PF04480"/>
    </source>
</evidence>
<evidence type="ECO:0000256" key="1">
    <source>
        <dbReference type="ARBA" id="ARBA00022722"/>
    </source>
</evidence>
<dbReference type="RefSeq" id="WP_044229492.1">
    <property type="nucleotide sequence ID" value="NZ_JBKAGJ010000040.1"/>
</dbReference>
<evidence type="ECO:0000256" key="2">
    <source>
        <dbReference type="ARBA" id="ARBA00022759"/>
    </source>
</evidence>
<dbReference type="InterPro" id="IPR004603">
    <property type="entry name" value="DNA_mismatch_endonuc_vsr"/>
</dbReference>
<dbReference type="InterPro" id="IPR011335">
    <property type="entry name" value="Restrct_endonuc-II-like"/>
</dbReference>
<dbReference type="InterPro" id="IPR007569">
    <property type="entry name" value="DUF559"/>
</dbReference>
<feature type="domain" description="DUF559" evidence="8">
    <location>
        <begin position="105"/>
        <end position="146"/>
    </location>
</feature>
<evidence type="ECO:0000313" key="10">
    <source>
        <dbReference type="Proteomes" id="UP000029736"/>
    </source>
</evidence>
<dbReference type="NCBIfam" id="TIGR00632">
    <property type="entry name" value="vsr"/>
    <property type="match status" value="1"/>
</dbReference>
<reference evidence="9 10" key="1">
    <citation type="journal article" date="2014" name="Int. J. Syst. Evol. Microbiol.">
        <title>Phaeodactylibacter xiamenensis gen. nov., sp. nov., a member of the family Saprospiraceae isolated from the marine alga Phaeodactylum tricornutum.</title>
        <authorList>
            <person name="Chen Z.Jr."/>
            <person name="Lei X."/>
            <person name="Lai Q."/>
            <person name="Li Y."/>
            <person name="Zhang B."/>
            <person name="Zhang J."/>
            <person name="Zhang H."/>
            <person name="Yang L."/>
            <person name="Zheng W."/>
            <person name="Tian Y."/>
            <person name="Yu Z."/>
            <person name="Xu H.Jr."/>
            <person name="Zheng T."/>
        </authorList>
    </citation>
    <scope>NUCLEOTIDE SEQUENCE [LARGE SCALE GENOMIC DNA]</scope>
    <source>
        <strain evidence="9 10">KD52</strain>
    </source>
</reference>
<dbReference type="GO" id="GO:0016787">
    <property type="term" value="F:hydrolase activity"/>
    <property type="evidence" value="ECO:0007669"/>
    <property type="project" value="UniProtKB-KW"/>
</dbReference>
<keyword evidence="10" id="KW-1185">Reference proteome</keyword>
<dbReference type="SUPFAM" id="SSF52980">
    <property type="entry name" value="Restriction endonuclease-like"/>
    <property type="match status" value="1"/>
</dbReference>
<dbReference type="GO" id="GO:0004519">
    <property type="term" value="F:endonuclease activity"/>
    <property type="evidence" value="ECO:0007669"/>
    <property type="project" value="UniProtKB-KW"/>
</dbReference>
<feature type="compositionally biased region" description="Basic and acidic residues" evidence="7">
    <location>
        <begin position="7"/>
        <end position="22"/>
    </location>
</feature>
<keyword evidence="3" id="KW-0227">DNA damage</keyword>
<dbReference type="Pfam" id="PF04480">
    <property type="entry name" value="DUF559"/>
    <property type="match status" value="1"/>
</dbReference>
<dbReference type="STRING" id="1524460.IX84_29880"/>
<evidence type="ECO:0000256" key="3">
    <source>
        <dbReference type="ARBA" id="ARBA00022763"/>
    </source>
</evidence>
<evidence type="ECO:0000313" key="9">
    <source>
        <dbReference type="EMBL" id="KGE85107.1"/>
    </source>
</evidence>
<sequence>MSHKKVPRFEEAQTHYISEQRSRTMSRIRSKDTKAEVRLRKALWARGYRYRKNVKSLPGSPDIAIKKYKVAVFIDGEFWHGYNWEEKQHTIKRNRAYWIPKIERNMERDRENTLKLQEKGWLVLRFWEQRLKKEFNVCLALITEAIDSRRAP</sequence>
<dbReference type="EMBL" id="JPOS01000093">
    <property type="protein sequence ID" value="KGE85107.1"/>
    <property type="molecule type" value="Genomic_DNA"/>
</dbReference>
<dbReference type="Proteomes" id="UP000029736">
    <property type="component" value="Unassembled WGS sequence"/>
</dbReference>
<name>A0A098S1T1_9BACT</name>
<evidence type="ECO:0000256" key="6">
    <source>
        <dbReference type="ARBA" id="ARBA00029466"/>
    </source>
</evidence>
<evidence type="ECO:0000256" key="7">
    <source>
        <dbReference type="SAM" id="MobiDB-lite"/>
    </source>
</evidence>
<feature type="region of interest" description="Disordered" evidence="7">
    <location>
        <begin position="1"/>
        <end position="30"/>
    </location>
</feature>
<comment type="caution">
    <text evidence="9">The sequence shown here is derived from an EMBL/GenBank/DDBJ whole genome shotgun (WGS) entry which is preliminary data.</text>
</comment>
<dbReference type="AlphaFoldDB" id="A0A098S1T1"/>
<evidence type="ECO:0000256" key="4">
    <source>
        <dbReference type="ARBA" id="ARBA00022801"/>
    </source>
</evidence>
<evidence type="ECO:0000256" key="5">
    <source>
        <dbReference type="ARBA" id="ARBA00023204"/>
    </source>
</evidence>
<gene>
    <name evidence="9" type="ORF">IX84_29880</name>
</gene>
<comment type="similarity">
    <text evidence="6">Belongs to the Vsr family.</text>
</comment>
<dbReference type="CDD" id="cd00221">
    <property type="entry name" value="Vsr"/>
    <property type="match status" value="1"/>
</dbReference>